<protein>
    <recommendedName>
        <fullName evidence="6">Cytochrome c domain-containing protein</fullName>
    </recommendedName>
</protein>
<feature type="region of interest" description="Disordered" evidence="5">
    <location>
        <begin position="724"/>
        <end position="756"/>
    </location>
</feature>
<keyword evidence="2 4" id="KW-0479">Metal-binding</keyword>
<dbReference type="GO" id="GO:0046872">
    <property type="term" value="F:metal ion binding"/>
    <property type="evidence" value="ECO:0007669"/>
    <property type="project" value="UniProtKB-KW"/>
</dbReference>
<dbReference type="Pfam" id="PF00034">
    <property type="entry name" value="Cytochrom_C"/>
    <property type="match status" value="1"/>
</dbReference>
<dbReference type="InterPro" id="IPR036909">
    <property type="entry name" value="Cyt_c-like_dom_sf"/>
</dbReference>
<comment type="caution">
    <text evidence="7">The sequence shown here is derived from an EMBL/GenBank/DDBJ whole genome shotgun (WGS) entry which is preliminary data.</text>
</comment>
<evidence type="ECO:0000256" key="3">
    <source>
        <dbReference type="ARBA" id="ARBA00023004"/>
    </source>
</evidence>
<dbReference type="InterPro" id="IPR036856">
    <property type="entry name" value="Ald_Oxase/Xan_DH_a/b_sf"/>
</dbReference>
<organism evidence="7 8">
    <name type="scientific">Afipia broomeae ATCC 49717</name>
    <dbReference type="NCBI Taxonomy" id="883078"/>
    <lineage>
        <taxon>Bacteria</taxon>
        <taxon>Pseudomonadati</taxon>
        <taxon>Pseudomonadota</taxon>
        <taxon>Alphaproteobacteria</taxon>
        <taxon>Hyphomicrobiales</taxon>
        <taxon>Nitrobacteraceae</taxon>
        <taxon>Afipia</taxon>
    </lineage>
</organism>
<dbReference type="eggNOG" id="COG2010">
    <property type="taxonomic scope" value="Bacteria"/>
</dbReference>
<keyword evidence="1 4" id="KW-0349">Heme</keyword>
<dbReference type="InterPro" id="IPR046867">
    <property type="entry name" value="AldOxase/xan_DH_MoCoBD2"/>
</dbReference>
<dbReference type="SMART" id="SM01008">
    <property type="entry name" value="Ald_Xan_dh_C"/>
    <property type="match status" value="1"/>
</dbReference>
<dbReference type="eggNOG" id="COG1529">
    <property type="taxonomic scope" value="Bacteria"/>
</dbReference>
<accession>K8PQG0</accession>
<dbReference type="PROSITE" id="PS51007">
    <property type="entry name" value="CYTC"/>
    <property type="match status" value="3"/>
</dbReference>
<dbReference type="InterPro" id="IPR009056">
    <property type="entry name" value="Cyt_c-like_dom"/>
</dbReference>
<feature type="domain" description="Cytochrome c" evidence="6">
    <location>
        <begin position="1080"/>
        <end position="1167"/>
    </location>
</feature>
<dbReference type="InterPro" id="IPR008274">
    <property type="entry name" value="AldOxase/xan_DH_MoCoBD1"/>
</dbReference>
<feature type="domain" description="Cytochrome c" evidence="6">
    <location>
        <begin position="946"/>
        <end position="1054"/>
    </location>
</feature>
<dbReference type="EMBL" id="AGWX01000001">
    <property type="protein sequence ID" value="EKS41745.1"/>
    <property type="molecule type" value="Genomic_DNA"/>
</dbReference>
<dbReference type="SUPFAM" id="SSF46626">
    <property type="entry name" value="Cytochrome c"/>
    <property type="match status" value="3"/>
</dbReference>
<dbReference type="SUPFAM" id="SSF54665">
    <property type="entry name" value="CO dehydrogenase molybdoprotein N-domain-like"/>
    <property type="match status" value="1"/>
</dbReference>
<proteinExistence type="predicted"/>
<dbReference type="SUPFAM" id="SSF56003">
    <property type="entry name" value="Molybdenum cofactor-binding domain"/>
    <property type="match status" value="2"/>
</dbReference>
<evidence type="ECO:0000256" key="5">
    <source>
        <dbReference type="SAM" id="MobiDB-lite"/>
    </source>
</evidence>
<dbReference type="Gene3D" id="3.30.365.10">
    <property type="entry name" value="Aldehyde oxidase/xanthine dehydrogenase, molybdopterin binding domain"/>
    <property type="match status" value="4"/>
</dbReference>
<evidence type="ECO:0000313" key="8">
    <source>
        <dbReference type="Proteomes" id="UP000001096"/>
    </source>
</evidence>
<dbReference type="AlphaFoldDB" id="K8PQG0"/>
<dbReference type="PANTHER" id="PTHR47495:SF1">
    <property type="entry name" value="BLL3820 PROTEIN"/>
    <property type="match status" value="1"/>
</dbReference>
<dbReference type="InterPro" id="IPR000674">
    <property type="entry name" value="Ald_Oxase/Xan_DH_a/b"/>
</dbReference>
<feature type="compositionally biased region" description="Basic and acidic residues" evidence="5">
    <location>
        <begin position="741"/>
        <end position="756"/>
    </location>
</feature>
<keyword evidence="8" id="KW-1185">Reference proteome</keyword>
<keyword evidence="3 4" id="KW-0408">Iron</keyword>
<dbReference type="Pfam" id="PF13442">
    <property type="entry name" value="Cytochrome_CBB3"/>
    <property type="match status" value="1"/>
</dbReference>
<dbReference type="RefSeq" id="WP_006019551.1">
    <property type="nucleotide sequence ID" value="NZ_KB375282.1"/>
</dbReference>
<dbReference type="PANTHER" id="PTHR47495">
    <property type="entry name" value="ALDEHYDE DEHYDROGENASE"/>
    <property type="match status" value="1"/>
</dbReference>
<evidence type="ECO:0000256" key="4">
    <source>
        <dbReference type="PROSITE-ProRule" id="PRU00433"/>
    </source>
</evidence>
<dbReference type="Gene3D" id="3.90.1170.50">
    <property type="entry name" value="Aldehyde oxidase/xanthine dehydrogenase, a/b hammerhead"/>
    <property type="match status" value="1"/>
</dbReference>
<sequence>MAVDSEMDRQPLLSGTLSVVRPASSGADEPAFETFIKIAANGTVTAFNGHVDLGTGIRTALGQIVAEELDVSFARVVVVLGDTSVVPNQGATIASETIQITAVPLRKAAAQARHFLMARAAEKLDLPVSDLSIEDGLVRGHDNRSVSYGELIADESIRLELADDVSVKPVDAYRIVGQSTPRVDLPAKATGELVYVHDVRVPGMLHGRVVRPPYAGVDAGSFVGTSLIAIDESSVRDIPGMVSVVQIGDFVGVVAEREENAIKAAAQLKVTWKPTPTLPDLQDIETALRANPGTPRTLLDKGDVDVAIASAEKPIKRTYVWPYQMHGSIGPSCSVADVQDGMVRVWSGTQNPHILRSDLALLLSLPESQIDVIRMEAAGCYGRNCADDVSADAVLLSRAVGRPVRVQLTREQEHAWEPKGTAQLMDVNGGLRADGSVAAYDFTTRYPSNGAPTLALLLTGTVAPVPAVFEMGDRTAIPPYDYDAIRVVAHDMPPIVRASWFRGVSALPNTFAHESYIDELATEAGVDPIEYRLRYLKDPRAVDLVHAVAERAGWTPRPIWKEPESEGDVVRGRGFAYALYVHSKFPGYGAAWSAWVADVAVNKSTGDVSVTRVVAGQDSGLMINPDGVRHQIHGNVIQSTSRALMEEVSFDRTTVASREWGAYPIIKFPDVPKIDVLMLPRQDQPPLGVGESASVPSAAAIANAIFDATGVRFREPPFTPDRILAGLRGQGPAQPSALPEPRLKQQERPTRRQRDPFLKRRTVFAGALAACTAVVGVAATVLPWRSIAPIARPDASTYSVATIARGRQLAALGNCAVCHTEANGVVNAGGRALETPFGVIYSTNITPDPETGIGAWSYPAFERSMREGIHRDGRQLYPAFPYNHFAKTTDADLQALYAYLMAQTPVRATNRENALTFPFNLRPLLAGWNALFHKPVVFEPDPKESPVWNRGAYLVESLGHCGACHTPRNALGAERTAKAYLAGGMAEGWEAPPLTGLSHAPIPWSEDELFAYLRTGISRFHGVAAGPMAPIVRDLASVPDSDIRAMAVYLASFNDTALTPSAQEALAARLEASTGVKSASASSAGARIYDGACAVCHQVGGPVLFGSKPSLALNSNVHSASPDNLVQVILHGIEQPVSSDLGYMPAFKNSLNDQQIMELVSYLRQQFAPDKAPWVDVAAAIGRARRAGRP</sequence>
<evidence type="ECO:0000256" key="1">
    <source>
        <dbReference type="ARBA" id="ARBA00022617"/>
    </source>
</evidence>
<name>K8PQG0_9BRAD</name>
<gene>
    <name evidence="7" type="ORF">HMPREF9695_00837</name>
</gene>
<dbReference type="GO" id="GO:0016491">
    <property type="term" value="F:oxidoreductase activity"/>
    <property type="evidence" value="ECO:0007669"/>
    <property type="project" value="InterPro"/>
</dbReference>
<evidence type="ECO:0000259" key="6">
    <source>
        <dbReference type="PROSITE" id="PS51007"/>
    </source>
</evidence>
<evidence type="ECO:0000256" key="2">
    <source>
        <dbReference type="ARBA" id="ARBA00022723"/>
    </source>
</evidence>
<dbReference type="Pfam" id="PF02738">
    <property type="entry name" value="MoCoBD_1"/>
    <property type="match status" value="1"/>
</dbReference>
<dbReference type="InterPro" id="IPR037165">
    <property type="entry name" value="AldOxase/xan_DH_Mopterin-bd_sf"/>
</dbReference>
<dbReference type="Proteomes" id="UP000001096">
    <property type="component" value="Unassembled WGS sequence"/>
</dbReference>
<dbReference type="Pfam" id="PF20256">
    <property type="entry name" value="MoCoBD_2"/>
    <property type="match status" value="2"/>
</dbReference>
<dbReference type="GO" id="GO:0020037">
    <property type="term" value="F:heme binding"/>
    <property type="evidence" value="ECO:0007669"/>
    <property type="project" value="InterPro"/>
</dbReference>
<dbReference type="InterPro" id="IPR052516">
    <property type="entry name" value="N-heterocyclic_Hydroxylase"/>
</dbReference>
<dbReference type="HOGENOM" id="CLU_007015_1_2_5"/>
<dbReference type="PATRIC" id="fig|883078.3.peg.863"/>
<feature type="domain" description="Cytochrome c" evidence="6">
    <location>
        <begin position="801"/>
        <end position="904"/>
    </location>
</feature>
<evidence type="ECO:0000313" key="7">
    <source>
        <dbReference type="EMBL" id="EKS41745.1"/>
    </source>
</evidence>
<dbReference type="Gene3D" id="1.10.760.10">
    <property type="entry name" value="Cytochrome c-like domain"/>
    <property type="match status" value="2"/>
</dbReference>
<reference evidence="7 8" key="1">
    <citation type="submission" date="2012-04" db="EMBL/GenBank/DDBJ databases">
        <title>The Genome Sequence of Afipia broomeae ATCC 49717.</title>
        <authorList>
            <consortium name="The Broad Institute Genome Sequencing Platform"/>
            <person name="Earl A."/>
            <person name="Ward D."/>
            <person name="Feldgarden M."/>
            <person name="Gevers D."/>
            <person name="Huys G."/>
            <person name="Walker B."/>
            <person name="Young S.K."/>
            <person name="Zeng Q."/>
            <person name="Gargeya S."/>
            <person name="Fitzgerald M."/>
            <person name="Haas B."/>
            <person name="Abouelleil A."/>
            <person name="Alvarado L."/>
            <person name="Arachchi H.M."/>
            <person name="Berlin A."/>
            <person name="Chapman S.B."/>
            <person name="Goldberg J."/>
            <person name="Griggs A."/>
            <person name="Gujja S."/>
            <person name="Hansen M."/>
            <person name="Howarth C."/>
            <person name="Imamovic A."/>
            <person name="Larimer J."/>
            <person name="McCowen C."/>
            <person name="Montmayeur A."/>
            <person name="Murphy C."/>
            <person name="Neiman D."/>
            <person name="Pearson M."/>
            <person name="Priest M."/>
            <person name="Roberts A."/>
            <person name="Saif S."/>
            <person name="Shea T."/>
            <person name="Sisk P."/>
            <person name="Sykes S."/>
            <person name="Wortman J."/>
            <person name="Nusbaum C."/>
            <person name="Birren B."/>
        </authorList>
    </citation>
    <scope>NUCLEOTIDE SEQUENCE [LARGE SCALE GENOMIC DNA]</scope>
    <source>
        <strain evidence="7 8">ATCC 49717</strain>
    </source>
</reference>
<dbReference type="GO" id="GO:0009055">
    <property type="term" value="F:electron transfer activity"/>
    <property type="evidence" value="ECO:0007669"/>
    <property type="project" value="InterPro"/>
</dbReference>